<organism evidence="1">
    <name type="scientific">Myoviridae sp. ctPuP5</name>
    <dbReference type="NCBI Taxonomy" id="2823543"/>
    <lineage>
        <taxon>Viruses</taxon>
        <taxon>Duplodnaviria</taxon>
        <taxon>Heunggongvirae</taxon>
        <taxon>Uroviricota</taxon>
        <taxon>Caudoviricetes</taxon>
    </lineage>
</organism>
<name>A0A8S5L9H5_9CAUD</name>
<accession>A0A8S5L9H5</accession>
<evidence type="ECO:0000313" key="1">
    <source>
        <dbReference type="EMBL" id="DAD66543.1"/>
    </source>
</evidence>
<dbReference type="EMBL" id="BK014662">
    <property type="protein sequence ID" value="DAD66543.1"/>
    <property type="molecule type" value="Genomic_DNA"/>
</dbReference>
<protein>
    <submittedName>
        <fullName evidence="1">Quorum-sensing-regulated virulence factor</fullName>
    </submittedName>
</protein>
<sequence>MVLYKHSLKDKMLIGKYKYCTLQDAIDISPSYVEWLRVHAKNNFEMDEVAEAYLVDRLTVFAINNMNKHLNKRYKK</sequence>
<reference evidence="1" key="1">
    <citation type="journal article" date="2021" name="Proc. Natl. Acad. Sci. U.S.A.">
        <title>A Catalog of Tens of Thousands of Viruses from Human Metagenomes Reveals Hidden Associations with Chronic Diseases.</title>
        <authorList>
            <person name="Tisza M.J."/>
            <person name="Buck C.B."/>
        </authorList>
    </citation>
    <scope>NUCLEOTIDE SEQUENCE</scope>
    <source>
        <strain evidence="1">CtPuP5</strain>
    </source>
</reference>
<proteinExistence type="predicted"/>